<dbReference type="Proteomes" id="UP001215598">
    <property type="component" value="Unassembled WGS sequence"/>
</dbReference>
<feature type="compositionally biased region" description="Basic and acidic residues" evidence="1">
    <location>
        <begin position="204"/>
        <end position="213"/>
    </location>
</feature>
<accession>A0AAD7H676</accession>
<evidence type="ECO:0000313" key="2">
    <source>
        <dbReference type="EMBL" id="KAJ7712982.1"/>
    </source>
</evidence>
<comment type="caution">
    <text evidence="2">The sequence shown here is derived from an EMBL/GenBank/DDBJ whole genome shotgun (WGS) entry which is preliminary data.</text>
</comment>
<gene>
    <name evidence="2" type="ORF">B0H16DRAFT_1478991</name>
</gene>
<reference evidence="2" key="1">
    <citation type="submission" date="2023-03" db="EMBL/GenBank/DDBJ databases">
        <title>Massive genome expansion in bonnet fungi (Mycena s.s.) driven by repeated elements and novel gene families across ecological guilds.</title>
        <authorList>
            <consortium name="Lawrence Berkeley National Laboratory"/>
            <person name="Harder C.B."/>
            <person name="Miyauchi S."/>
            <person name="Viragh M."/>
            <person name="Kuo A."/>
            <person name="Thoen E."/>
            <person name="Andreopoulos B."/>
            <person name="Lu D."/>
            <person name="Skrede I."/>
            <person name="Drula E."/>
            <person name="Henrissat B."/>
            <person name="Morin E."/>
            <person name="Kohler A."/>
            <person name="Barry K."/>
            <person name="LaButti K."/>
            <person name="Morin E."/>
            <person name="Salamov A."/>
            <person name="Lipzen A."/>
            <person name="Mereny Z."/>
            <person name="Hegedus B."/>
            <person name="Baldrian P."/>
            <person name="Stursova M."/>
            <person name="Weitz H."/>
            <person name="Taylor A."/>
            <person name="Grigoriev I.V."/>
            <person name="Nagy L.G."/>
            <person name="Martin F."/>
            <person name="Kauserud H."/>
        </authorList>
    </citation>
    <scope>NUCLEOTIDE SEQUENCE</scope>
    <source>
        <strain evidence="2">CBHHK182m</strain>
    </source>
</reference>
<organism evidence="2 3">
    <name type="scientific">Mycena metata</name>
    <dbReference type="NCBI Taxonomy" id="1033252"/>
    <lineage>
        <taxon>Eukaryota</taxon>
        <taxon>Fungi</taxon>
        <taxon>Dikarya</taxon>
        <taxon>Basidiomycota</taxon>
        <taxon>Agaricomycotina</taxon>
        <taxon>Agaricomycetes</taxon>
        <taxon>Agaricomycetidae</taxon>
        <taxon>Agaricales</taxon>
        <taxon>Marasmiineae</taxon>
        <taxon>Mycenaceae</taxon>
        <taxon>Mycena</taxon>
    </lineage>
</organism>
<sequence>MVVSQWGLDAVFGRSLQSEENGLGNMHGAVESEARAHPDVSWQCLRIADNDSDEALSTEQQRAFAKDLTPIFTSFTGVPEASDDDKIHCVITTLESPAADFGVLATYRTTPRRGAKTSQEASVPDRPTGTAMYERTCLRGDDRPNFLGGDHQHQTTCAGRRLGHIPEEDEDDVDQHLNKPVTPKGSGKRKRLIVEDGTTGPTKEPAKKKAATTRDDVNILEPLRAAAVAGLEKLKVYYEKTRAVSSTSSHRLWGPWQAFVVVEDIAS</sequence>
<dbReference type="EMBL" id="JARKIB010000353">
    <property type="protein sequence ID" value="KAJ7712982.1"/>
    <property type="molecule type" value="Genomic_DNA"/>
</dbReference>
<protein>
    <submittedName>
        <fullName evidence="2">Uncharacterized protein</fullName>
    </submittedName>
</protein>
<dbReference type="AlphaFoldDB" id="A0AAD7H676"/>
<keyword evidence="3" id="KW-1185">Reference proteome</keyword>
<proteinExistence type="predicted"/>
<name>A0AAD7H676_9AGAR</name>
<evidence type="ECO:0000313" key="3">
    <source>
        <dbReference type="Proteomes" id="UP001215598"/>
    </source>
</evidence>
<feature type="region of interest" description="Disordered" evidence="1">
    <location>
        <begin position="167"/>
        <end position="213"/>
    </location>
</feature>
<evidence type="ECO:0000256" key="1">
    <source>
        <dbReference type="SAM" id="MobiDB-lite"/>
    </source>
</evidence>